<protein>
    <recommendedName>
        <fullName evidence="1">Ribosomal RNA large subunit methyltransferase K/L-like methyltransferase domain-containing protein</fullName>
    </recommendedName>
</protein>
<dbReference type="InterPro" id="IPR002052">
    <property type="entry name" value="DNA_methylase_N6_adenine_CS"/>
</dbReference>
<dbReference type="InterPro" id="IPR029063">
    <property type="entry name" value="SAM-dependent_MTases_sf"/>
</dbReference>
<dbReference type="PANTHER" id="PTHR14911:SF13">
    <property type="entry name" value="TRNA (GUANINE(6)-N2)-METHYLTRANSFERASE THUMP3"/>
    <property type="match status" value="1"/>
</dbReference>
<dbReference type="GO" id="GO:0003676">
    <property type="term" value="F:nucleic acid binding"/>
    <property type="evidence" value="ECO:0007669"/>
    <property type="project" value="InterPro"/>
</dbReference>
<dbReference type="GO" id="GO:0016423">
    <property type="term" value="F:tRNA (guanine) methyltransferase activity"/>
    <property type="evidence" value="ECO:0007669"/>
    <property type="project" value="TreeGrafter"/>
</dbReference>
<dbReference type="Gene3D" id="3.40.50.150">
    <property type="entry name" value="Vaccinia Virus protein VP39"/>
    <property type="match status" value="1"/>
</dbReference>
<dbReference type="EMBL" id="PCYI01000030">
    <property type="protein sequence ID" value="PIR44432.1"/>
    <property type="molecule type" value="Genomic_DNA"/>
</dbReference>
<dbReference type="Pfam" id="PF01170">
    <property type="entry name" value="UPF0020"/>
    <property type="match status" value="1"/>
</dbReference>
<evidence type="ECO:0000313" key="2">
    <source>
        <dbReference type="EMBL" id="PIR44432.1"/>
    </source>
</evidence>
<gene>
    <name evidence="2" type="ORF">COV10_04820</name>
</gene>
<dbReference type="PANTHER" id="PTHR14911">
    <property type="entry name" value="THUMP DOMAIN-CONTAINING"/>
    <property type="match status" value="1"/>
</dbReference>
<dbReference type="CDD" id="cd02440">
    <property type="entry name" value="AdoMet_MTases"/>
    <property type="match status" value="1"/>
</dbReference>
<dbReference type="InterPro" id="IPR000241">
    <property type="entry name" value="RlmKL-like_Mtase"/>
</dbReference>
<evidence type="ECO:0000259" key="1">
    <source>
        <dbReference type="Pfam" id="PF01170"/>
    </source>
</evidence>
<accession>A0A2H0RD07</accession>
<evidence type="ECO:0000313" key="3">
    <source>
        <dbReference type="Proteomes" id="UP000228767"/>
    </source>
</evidence>
<comment type="caution">
    <text evidence="2">The sequence shown here is derived from an EMBL/GenBank/DDBJ whole genome shotgun (WGS) entry which is preliminary data.</text>
</comment>
<dbReference type="PROSITE" id="PS00092">
    <property type="entry name" value="N6_MTASE"/>
    <property type="match status" value="1"/>
</dbReference>
<reference evidence="2 3" key="1">
    <citation type="submission" date="2017-09" db="EMBL/GenBank/DDBJ databases">
        <title>Depth-based differentiation of microbial function through sediment-hosted aquifers and enrichment of novel symbionts in the deep terrestrial subsurface.</title>
        <authorList>
            <person name="Probst A.J."/>
            <person name="Ladd B."/>
            <person name="Jarett J.K."/>
            <person name="Geller-Mcgrath D.E."/>
            <person name="Sieber C.M."/>
            <person name="Emerson J.B."/>
            <person name="Anantharaman K."/>
            <person name="Thomas B.C."/>
            <person name="Malmstrom R."/>
            <person name="Stieglmeier M."/>
            <person name="Klingl A."/>
            <person name="Woyke T."/>
            <person name="Ryan C.M."/>
            <person name="Banfield J.F."/>
        </authorList>
    </citation>
    <scope>NUCLEOTIDE SEQUENCE [LARGE SCALE GENOMIC DNA]</scope>
    <source>
        <strain evidence="2">CG10_big_fil_rev_8_21_14_0_10_51_16</strain>
    </source>
</reference>
<organism evidence="2 3">
    <name type="scientific">Candidatus Vogelbacteria bacterium CG10_big_fil_rev_8_21_14_0_10_51_16</name>
    <dbReference type="NCBI Taxonomy" id="1975045"/>
    <lineage>
        <taxon>Bacteria</taxon>
        <taxon>Candidatus Vogeliibacteriota</taxon>
    </lineage>
</organism>
<dbReference type="SUPFAM" id="SSF53335">
    <property type="entry name" value="S-adenosyl-L-methionine-dependent methyltransferases"/>
    <property type="match status" value="1"/>
</dbReference>
<dbReference type="AlphaFoldDB" id="A0A2H0RD07"/>
<sequence length="369" mass="41049">MKKTSSLKKDRHFGGSFASTFPAGLQEVVRETLLKKRGKFHILHLLDGLVIYETTYSERILRDLRYFTNTFRVHEVFEKVTPSEAELACLLDKIERNGLLLHHLAKSLPPHRYTFSVITSLENAMVPLPPDAGHRLVQTLLTKLPIRHRVKNPELEFWLYVRREGIGFFGTRITYPQKSKKVAGKLRPALAHLLCLLSGPHPRDSVLDPFAGHGGIILERAGHFPYSSCVALEADAGLVQTIKREAGRLHLTRFTARADDATSLATVPDHSITKIITDPPWGLYAGSIDKLDALYGKALHSFSRVLVGGGIAVVLSGAPEVFRGACKQLAGQFAIVATYPILVSGKKATVFKLRRLIQKETSPRVKRKT</sequence>
<proteinExistence type="predicted"/>
<name>A0A2H0RD07_9BACT</name>
<dbReference type="GO" id="GO:0030488">
    <property type="term" value="P:tRNA methylation"/>
    <property type="evidence" value="ECO:0007669"/>
    <property type="project" value="TreeGrafter"/>
</dbReference>
<dbReference type="Proteomes" id="UP000228767">
    <property type="component" value="Unassembled WGS sequence"/>
</dbReference>
<feature type="domain" description="Ribosomal RNA large subunit methyltransferase K/L-like methyltransferase" evidence="1">
    <location>
        <begin position="183"/>
        <end position="322"/>
    </location>
</feature>